<name>A0A9P3LP11_9APHY</name>
<dbReference type="AlphaFoldDB" id="A0A9P3LP11"/>
<dbReference type="Proteomes" id="UP000703269">
    <property type="component" value="Unassembled WGS sequence"/>
</dbReference>
<evidence type="ECO:0000313" key="3">
    <source>
        <dbReference type="Proteomes" id="UP000703269"/>
    </source>
</evidence>
<keyword evidence="3" id="KW-1185">Reference proteome</keyword>
<protein>
    <submittedName>
        <fullName evidence="2">Uncharacterized protein</fullName>
    </submittedName>
</protein>
<comment type="caution">
    <text evidence="2">The sequence shown here is derived from an EMBL/GenBank/DDBJ whole genome shotgun (WGS) entry which is preliminary data.</text>
</comment>
<evidence type="ECO:0000256" key="1">
    <source>
        <dbReference type="SAM" id="MobiDB-lite"/>
    </source>
</evidence>
<evidence type="ECO:0000313" key="2">
    <source>
        <dbReference type="EMBL" id="GJF00438.1"/>
    </source>
</evidence>
<feature type="region of interest" description="Disordered" evidence="1">
    <location>
        <begin position="24"/>
        <end position="66"/>
    </location>
</feature>
<sequence>MRWPRSGAYTGLDLDIHEKLHCRTSTPSTDSEYEGTPYGKPPSRVDVSNMEDAIRSPAPRATKHRV</sequence>
<organism evidence="2 3">
    <name type="scientific">Phanerochaete sordida</name>
    <dbReference type="NCBI Taxonomy" id="48140"/>
    <lineage>
        <taxon>Eukaryota</taxon>
        <taxon>Fungi</taxon>
        <taxon>Dikarya</taxon>
        <taxon>Basidiomycota</taxon>
        <taxon>Agaricomycotina</taxon>
        <taxon>Agaricomycetes</taxon>
        <taxon>Polyporales</taxon>
        <taxon>Phanerochaetaceae</taxon>
        <taxon>Phanerochaete</taxon>
    </lineage>
</organism>
<proteinExistence type="predicted"/>
<dbReference type="EMBL" id="BPQB01000154">
    <property type="protein sequence ID" value="GJF00438.1"/>
    <property type="molecule type" value="Genomic_DNA"/>
</dbReference>
<reference evidence="2 3" key="1">
    <citation type="submission" date="2021-08" db="EMBL/GenBank/DDBJ databases">
        <title>Draft Genome Sequence of Phanerochaete sordida strain YK-624.</title>
        <authorList>
            <person name="Mori T."/>
            <person name="Dohra H."/>
            <person name="Suzuki T."/>
            <person name="Kawagishi H."/>
            <person name="Hirai H."/>
        </authorList>
    </citation>
    <scope>NUCLEOTIDE SEQUENCE [LARGE SCALE GENOMIC DNA]</scope>
    <source>
        <strain evidence="2 3">YK-624</strain>
    </source>
</reference>
<gene>
    <name evidence="2" type="ORF">PsYK624_167260</name>
</gene>
<accession>A0A9P3LP11</accession>